<evidence type="ECO:0000313" key="2">
    <source>
        <dbReference type="EMBL" id="MBI8988745.1"/>
    </source>
</evidence>
<sequence length="255" mass="27392">MKLTILGCTGSLGAPKGPASGYLLRGTRGPAVIMDFGPGTLAALQQVQDPADAHVMFSHLHADHCMDFPSLMVWRRYHPASAAPARNLCCGPVDLPARMGRLSADIEGEVDDMSDSFAFVPWRNGEPETIADFTVTPYSVVHPIEAYGLRVEEPSTGRVLAYSGDTGWCDNLVELARDADVFLCEATWGDEPAGKPEAMHISGQEAGRAARLAGVRQLVLVHIPPWVDDQATLEAARSEFDGEILLGHAGMELSI</sequence>
<dbReference type="InterPro" id="IPR036866">
    <property type="entry name" value="RibonucZ/Hydroxyglut_hydro"/>
</dbReference>
<evidence type="ECO:0000313" key="3">
    <source>
        <dbReference type="Proteomes" id="UP000645966"/>
    </source>
</evidence>
<dbReference type="SMART" id="SM00849">
    <property type="entry name" value="Lactamase_B"/>
    <property type="match status" value="1"/>
</dbReference>
<evidence type="ECO:0000259" key="1">
    <source>
        <dbReference type="SMART" id="SM00849"/>
    </source>
</evidence>
<dbReference type="RefSeq" id="WP_198737785.1">
    <property type="nucleotide sequence ID" value="NZ_JAEIOS010000010.1"/>
</dbReference>
<dbReference type="InterPro" id="IPR001279">
    <property type="entry name" value="Metallo-B-lactamas"/>
</dbReference>
<dbReference type="PANTHER" id="PTHR46018:SF4">
    <property type="entry name" value="METALLO-HYDROLASE YHFI-RELATED"/>
    <property type="match status" value="1"/>
</dbReference>
<dbReference type="EMBL" id="JAEIOS010000010">
    <property type="protein sequence ID" value="MBI8988745.1"/>
    <property type="molecule type" value="Genomic_DNA"/>
</dbReference>
<dbReference type="Pfam" id="PF12706">
    <property type="entry name" value="Lactamase_B_2"/>
    <property type="match status" value="1"/>
</dbReference>
<dbReference type="Gene3D" id="3.60.15.10">
    <property type="entry name" value="Ribonuclease Z/Hydroxyacylglutathione hydrolase-like"/>
    <property type="match status" value="1"/>
</dbReference>
<comment type="caution">
    <text evidence="2">The sequence shown here is derived from an EMBL/GenBank/DDBJ whole genome shotgun (WGS) entry which is preliminary data.</text>
</comment>
<dbReference type="AlphaFoldDB" id="A0A934M855"/>
<reference evidence="2" key="1">
    <citation type="submission" date="2020-12" db="EMBL/GenBank/DDBJ databases">
        <title>Genome public.</title>
        <authorList>
            <person name="Sun Q."/>
        </authorList>
    </citation>
    <scope>NUCLEOTIDE SEQUENCE</scope>
    <source>
        <strain evidence="2">CCM 8863</strain>
    </source>
</reference>
<proteinExistence type="predicted"/>
<accession>A0A934M855</accession>
<feature type="domain" description="Metallo-beta-lactamase" evidence="1">
    <location>
        <begin position="18"/>
        <end position="203"/>
    </location>
</feature>
<dbReference type="Proteomes" id="UP000645966">
    <property type="component" value="Unassembled WGS sequence"/>
</dbReference>
<keyword evidence="3" id="KW-1185">Reference proteome</keyword>
<dbReference type="GO" id="GO:0042781">
    <property type="term" value="F:3'-tRNA processing endoribonuclease activity"/>
    <property type="evidence" value="ECO:0007669"/>
    <property type="project" value="TreeGrafter"/>
</dbReference>
<dbReference type="CDD" id="cd07716">
    <property type="entry name" value="RNaseZ_short-form-like_MBL-fold"/>
    <property type="match status" value="1"/>
</dbReference>
<gene>
    <name evidence="2" type="ORF">JDV75_03080</name>
</gene>
<organism evidence="2 3">
    <name type="scientific">Corynebacterium meridianum</name>
    <dbReference type="NCBI Taxonomy" id="2765363"/>
    <lineage>
        <taxon>Bacteria</taxon>
        <taxon>Bacillati</taxon>
        <taxon>Actinomycetota</taxon>
        <taxon>Actinomycetes</taxon>
        <taxon>Mycobacteriales</taxon>
        <taxon>Corynebacteriaceae</taxon>
        <taxon>Corynebacterium</taxon>
    </lineage>
</organism>
<dbReference type="PANTHER" id="PTHR46018">
    <property type="entry name" value="ZINC PHOSPHODIESTERASE ELAC PROTEIN 1"/>
    <property type="match status" value="1"/>
</dbReference>
<dbReference type="SUPFAM" id="SSF56281">
    <property type="entry name" value="Metallo-hydrolase/oxidoreductase"/>
    <property type="match status" value="1"/>
</dbReference>
<protein>
    <submittedName>
        <fullName evidence="2">MBL fold metallo-hydrolase</fullName>
    </submittedName>
</protein>
<name>A0A934M855_9CORY</name>